<dbReference type="Proteomes" id="UP001610563">
    <property type="component" value="Unassembled WGS sequence"/>
</dbReference>
<gene>
    <name evidence="2" type="ORF">BJX66DRAFT_315087</name>
</gene>
<protein>
    <recommendedName>
        <fullName evidence="1">F-box domain-containing protein</fullName>
    </recommendedName>
</protein>
<dbReference type="SUPFAM" id="SSF81383">
    <property type="entry name" value="F-box domain"/>
    <property type="match status" value="1"/>
</dbReference>
<evidence type="ECO:0000259" key="1">
    <source>
        <dbReference type="PROSITE" id="PS50181"/>
    </source>
</evidence>
<comment type="caution">
    <text evidence="2">The sequence shown here is derived from an EMBL/GenBank/DDBJ whole genome shotgun (WGS) entry which is preliminary data.</text>
</comment>
<keyword evidence="3" id="KW-1185">Reference proteome</keyword>
<sequence>MSRFVALDSLPTELQTAIIRHLGPVALIALSQTSTYYRNLISPKKPHLIEQLLAHECDEQYGGPPITFTRFGKPIPDCESADWEANRWACTRCLKLRPHYAFTNQSLLRLAYQKPQGGANSCAVTSWEPTGGRGRKENTMKTRNYEELGTGIGLGNARLEQTHPDSCKERQLRKRTRILMSGNWGLSRSNNNPSTWLAAFQESGMASFAEMTLSQFCQVSDAEVATLLEKEFQVLHLLRAGTNRHQRRCIECRLGRNEFNDPNRGSGSGVLGDKDRIGSGDITILTGRQKTLDSSIDRYFPGVCDVIEHKRPAGIGPHSEFRICRTDPCDASWTMYRLRCPRCEMWKEIRAFRFGAAYSMWRPGAVDGKKYVYITWGKRDVTRADLRCNHCFAAESGGCEGLGQELVRWLETILDNELRIVQATLAYVFGMASQNAGSLAYDIKPDMVPTVTHARTVRYARDDVVNMRKQWEQWMAEDDIAASVHAYGNPLGRWVEQYANAEAMWYWLEGCLEEVSGGGIGDVLVEWALNRDRPVEC</sequence>
<name>A0ABR4FQ05_9EURO</name>
<proteinExistence type="predicted"/>
<dbReference type="EMBL" id="JBFTWV010000148">
    <property type="protein sequence ID" value="KAL2785309.1"/>
    <property type="molecule type" value="Genomic_DNA"/>
</dbReference>
<dbReference type="InterPro" id="IPR036047">
    <property type="entry name" value="F-box-like_dom_sf"/>
</dbReference>
<evidence type="ECO:0000313" key="2">
    <source>
        <dbReference type="EMBL" id="KAL2785309.1"/>
    </source>
</evidence>
<feature type="domain" description="F-box" evidence="1">
    <location>
        <begin position="4"/>
        <end position="52"/>
    </location>
</feature>
<reference evidence="2 3" key="1">
    <citation type="submission" date="2024-07" db="EMBL/GenBank/DDBJ databases">
        <title>Section-level genome sequencing and comparative genomics of Aspergillus sections Usti and Cavernicolus.</title>
        <authorList>
            <consortium name="Lawrence Berkeley National Laboratory"/>
            <person name="Nybo J.L."/>
            <person name="Vesth T.C."/>
            <person name="Theobald S."/>
            <person name="Frisvad J.C."/>
            <person name="Larsen T.O."/>
            <person name="Kjaerboelling I."/>
            <person name="Rothschild-Mancinelli K."/>
            <person name="Lyhne E.K."/>
            <person name="Kogle M.E."/>
            <person name="Barry K."/>
            <person name="Clum A."/>
            <person name="Na H."/>
            <person name="Ledsgaard L."/>
            <person name="Lin J."/>
            <person name="Lipzen A."/>
            <person name="Kuo A."/>
            <person name="Riley R."/>
            <person name="Mondo S."/>
            <person name="Labutti K."/>
            <person name="Haridas S."/>
            <person name="Pangalinan J."/>
            <person name="Salamov A.A."/>
            <person name="Simmons B.A."/>
            <person name="Magnuson J.K."/>
            <person name="Chen J."/>
            <person name="Drula E."/>
            <person name="Henrissat B."/>
            <person name="Wiebenga A."/>
            <person name="Lubbers R.J."/>
            <person name="Gomes A.C."/>
            <person name="Makela M.R."/>
            <person name="Stajich J."/>
            <person name="Grigoriev I.V."/>
            <person name="Mortensen U.H."/>
            <person name="De Vries R.P."/>
            <person name="Baker S.E."/>
            <person name="Andersen M.R."/>
        </authorList>
    </citation>
    <scope>NUCLEOTIDE SEQUENCE [LARGE SCALE GENOMIC DNA]</scope>
    <source>
        <strain evidence="2 3">CBS 209.92</strain>
    </source>
</reference>
<accession>A0ABR4FQ05</accession>
<dbReference type="InterPro" id="IPR001810">
    <property type="entry name" value="F-box_dom"/>
</dbReference>
<evidence type="ECO:0000313" key="3">
    <source>
        <dbReference type="Proteomes" id="UP001610563"/>
    </source>
</evidence>
<dbReference type="PROSITE" id="PS50181">
    <property type="entry name" value="FBOX"/>
    <property type="match status" value="1"/>
</dbReference>
<organism evidence="2 3">
    <name type="scientific">Aspergillus keveii</name>
    <dbReference type="NCBI Taxonomy" id="714993"/>
    <lineage>
        <taxon>Eukaryota</taxon>
        <taxon>Fungi</taxon>
        <taxon>Dikarya</taxon>
        <taxon>Ascomycota</taxon>
        <taxon>Pezizomycotina</taxon>
        <taxon>Eurotiomycetes</taxon>
        <taxon>Eurotiomycetidae</taxon>
        <taxon>Eurotiales</taxon>
        <taxon>Aspergillaceae</taxon>
        <taxon>Aspergillus</taxon>
        <taxon>Aspergillus subgen. Nidulantes</taxon>
    </lineage>
</organism>